<keyword evidence="2" id="KW-1185">Reference proteome</keyword>
<gene>
    <name evidence="1" type="ORF">AB205_0217580</name>
</gene>
<dbReference type="AlphaFoldDB" id="A0A2G9RX47"/>
<protein>
    <submittedName>
        <fullName evidence="1">Uncharacterized protein</fullName>
    </submittedName>
</protein>
<sequence>MKNAGCREKACKCAHQPPCPFCLLHNVPLYYGEGDFRGERYQRSWGQCTEAIGSVYGDYCWMCWYFLQYVY</sequence>
<organism evidence="1 2">
    <name type="scientific">Aquarana catesbeiana</name>
    <name type="common">American bullfrog</name>
    <name type="synonym">Rana catesbeiana</name>
    <dbReference type="NCBI Taxonomy" id="8400"/>
    <lineage>
        <taxon>Eukaryota</taxon>
        <taxon>Metazoa</taxon>
        <taxon>Chordata</taxon>
        <taxon>Craniata</taxon>
        <taxon>Vertebrata</taxon>
        <taxon>Euteleostomi</taxon>
        <taxon>Amphibia</taxon>
        <taxon>Batrachia</taxon>
        <taxon>Anura</taxon>
        <taxon>Neobatrachia</taxon>
        <taxon>Ranoidea</taxon>
        <taxon>Ranidae</taxon>
        <taxon>Aquarana</taxon>
    </lineage>
</organism>
<reference evidence="2" key="1">
    <citation type="journal article" date="2017" name="Nat. Commun.">
        <title>The North American bullfrog draft genome provides insight into hormonal regulation of long noncoding RNA.</title>
        <authorList>
            <person name="Hammond S.A."/>
            <person name="Warren R.L."/>
            <person name="Vandervalk B.P."/>
            <person name="Kucuk E."/>
            <person name="Khan H."/>
            <person name="Gibb E.A."/>
            <person name="Pandoh P."/>
            <person name="Kirk H."/>
            <person name="Zhao Y."/>
            <person name="Jones M."/>
            <person name="Mungall A.J."/>
            <person name="Coope R."/>
            <person name="Pleasance S."/>
            <person name="Moore R.A."/>
            <person name="Holt R.A."/>
            <person name="Round J.M."/>
            <person name="Ohora S."/>
            <person name="Walle B.V."/>
            <person name="Veldhoen N."/>
            <person name="Helbing C.C."/>
            <person name="Birol I."/>
        </authorList>
    </citation>
    <scope>NUCLEOTIDE SEQUENCE [LARGE SCALE GENOMIC DNA]</scope>
</reference>
<dbReference type="OrthoDB" id="5334309at2759"/>
<proteinExistence type="predicted"/>
<dbReference type="EMBL" id="KV933338">
    <property type="protein sequence ID" value="PIO32506.1"/>
    <property type="molecule type" value="Genomic_DNA"/>
</dbReference>
<evidence type="ECO:0000313" key="2">
    <source>
        <dbReference type="Proteomes" id="UP000228934"/>
    </source>
</evidence>
<name>A0A2G9RX47_AQUCT</name>
<accession>A0A2G9RX47</accession>
<evidence type="ECO:0000313" key="1">
    <source>
        <dbReference type="EMBL" id="PIO32506.1"/>
    </source>
</evidence>
<dbReference type="Proteomes" id="UP000228934">
    <property type="component" value="Unassembled WGS sequence"/>
</dbReference>